<proteinExistence type="predicted"/>
<organism evidence="1 2">
    <name type="scientific">Acyrthosiphon pisum</name>
    <name type="common">Pea aphid</name>
    <dbReference type="NCBI Taxonomy" id="7029"/>
    <lineage>
        <taxon>Eukaryota</taxon>
        <taxon>Metazoa</taxon>
        <taxon>Ecdysozoa</taxon>
        <taxon>Arthropoda</taxon>
        <taxon>Hexapoda</taxon>
        <taxon>Insecta</taxon>
        <taxon>Pterygota</taxon>
        <taxon>Neoptera</taxon>
        <taxon>Paraneoptera</taxon>
        <taxon>Hemiptera</taxon>
        <taxon>Sternorrhyncha</taxon>
        <taxon>Aphidomorpha</taxon>
        <taxon>Aphidoidea</taxon>
        <taxon>Aphididae</taxon>
        <taxon>Macrosiphini</taxon>
        <taxon>Acyrthosiphon</taxon>
    </lineage>
</organism>
<sequence length="553" mass="64565">MPLCSDVVSLEELAKKEIHEILRLNEESIKEKAYKWRMFFIEHLPGSLRTDLLCYGFSKYDGKICRPIYPLSYWVPFSVALFDKTIKYVPPICINDLEKDLPLLMSFVSYLWTYRPKITKLFMNLVYVYKNCSRWNVCMNSIQCSMNILCKCFEEGLASNLVQLQLTYQCDDSILIAIGQNSKCLKMLDVSCSSTITTDGIKSFLFKELNTFQNDMLNGSEIQVYAFLKCIVENRQILNTVCFTLEEIRLQYTKSNNIGWIFILSCIQSLKHLGWPGKWNIKKIIMTVWNEIIKPKTFNLESITLTDWDITCDEINTMSECLPHLKNLNTTLTRSYEPLNNINHQLLMKFWNKLNSLTLYVENTIEYFQLFCKNGYIQNLSELTIKSVSLDISFDLALLQSGCPNLIILDIVSMSLYINIKPTGKFEYLKTVKMEAPFEETKTWFLFHGCPSLEELQIFNEIDSEYWKNIFITPPPLICQQMKRLEIVFVLPNGIPNFLIQPYIMNYSIITEFIRKCSVLNTFGSISNFGMTTQDVENIHNFIRLHNYSMTIY</sequence>
<reference evidence="1" key="2">
    <citation type="submission" date="2022-06" db="UniProtKB">
        <authorList>
            <consortium name="EnsemblMetazoa"/>
        </authorList>
    </citation>
    <scope>IDENTIFICATION</scope>
</reference>
<reference evidence="2" key="1">
    <citation type="submission" date="2010-06" db="EMBL/GenBank/DDBJ databases">
        <authorList>
            <person name="Jiang H."/>
            <person name="Abraham K."/>
            <person name="Ali S."/>
            <person name="Alsbrooks S.L."/>
            <person name="Anim B.N."/>
            <person name="Anosike U.S."/>
            <person name="Attaway T."/>
            <person name="Bandaranaike D.P."/>
            <person name="Battles P.K."/>
            <person name="Bell S.N."/>
            <person name="Bell A.V."/>
            <person name="Beltran B."/>
            <person name="Bickham C."/>
            <person name="Bustamante Y."/>
            <person name="Caleb T."/>
            <person name="Canada A."/>
            <person name="Cardenas V."/>
            <person name="Carter K."/>
            <person name="Chacko J."/>
            <person name="Chandrabose M.N."/>
            <person name="Chavez D."/>
            <person name="Chavez A."/>
            <person name="Chen L."/>
            <person name="Chu H.-S."/>
            <person name="Claassen K.J."/>
            <person name="Cockrell R."/>
            <person name="Collins M."/>
            <person name="Cooper J.A."/>
            <person name="Cree A."/>
            <person name="Curry S.M."/>
            <person name="Da Y."/>
            <person name="Dao M.D."/>
            <person name="Das B."/>
            <person name="Davila M.-L."/>
            <person name="Davy-Carroll L."/>
            <person name="Denson S."/>
            <person name="Dinh H."/>
            <person name="Ebong V.E."/>
            <person name="Edwards J.R."/>
            <person name="Egan A."/>
            <person name="El-Daye J."/>
            <person name="Escobedo L."/>
            <person name="Fernandez S."/>
            <person name="Fernando P.R."/>
            <person name="Flagg N."/>
            <person name="Forbes L.D."/>
            <person name="Fowler R.G."/>
            <person name="Fu Q."/>
            <person name="Gabisi R.A."/>
            <person name="Ganer J."/>
            <person name="Garbino Pronczuk A."/>
            <person name="Garcia R.M."/>
            <person name="Garner T."/>
            <person name="Garrett T.E."/>
            <person name="Gonzalez D.A."/>
            <person name="Hamid H."/>
            <person name="Hawkins E.S."/>
            <person name="Hirani K."/>
            <person name="Hogues M.E."/>
            <person name="Hollins B."/>
            <person name="Hsiao C.-H."/>
            <person name="Jabil R."/>
            <person name="James M.L."/>
            <person name="Jhangiani S.N."/>
            <person name="Johnson B."/>
            <person name="Johnson Q."/>
            <person name="Joshi V."/>
            <person name="Kalu J.B."/>
            <person name="Kam C."/>
            <person name="Kashfia A."/>
            <person name="Keebler J."/>
            <person name="Kisamo H."/>
            <person name="Kovar C.L."/>
            <person name="Lago L.A."/>
            <person name="Lai C.-Y."/>
            <person name="Laidlaw J."/>
            <person name="Lara F."/>
            <person name="Le T.-K."/>
            <person name="Lee S.L."/>
            <person name="Legall F.H."/>
            <person name="Lemon S.J."/>
            <person name="Lewis L.R."/>
            <person name="Li B."/>
            <person name="Liu Y."/>
            <person name="Liu Y.-S."/>
            <person name="Lopez J."/>
            <person name="Lozado R.J."/>
            <person name="Lu J."/>
            <person name="Madu R.C."/>
            <person name="Maheshwari M."/>
            <person name="Maheshwari R."/>
            <person name="Malloy K."/>
            <person name="Martinez E."/>
            <person name="Mathew T."/>
            <person name="Mercado I.C."/>
            <person name="Mercado C."/>
            <person name="Meyer B."/>
            <person name="Montgomery K."/>
            <person name="Morgan M.B."/>
            <person name="Munidasa M."/>
            <person name="Nazareth L.V."/>
            <person name="Nelson J."/>
            <person name="Ng B.M."/>
            <person name="Nguyen N.B."/>
            <person name="Nguyen P.Q."/>
            <person name="Nguyen T."/>
            <person name="Obregon M."/>
            <person name="Okwuonu G.O."/>
            <person name="Onwere C.G."/>
            <person name="Orozco G."/>
            <person name="Parra A."/>
            <person name="Patel S."/>
            <person name="Patil S."/>
            <person name="Perez A."/>
            <person name="Perez Y."/>
            <person name="Pham C."/>
            <person name="Primus E.L."/>
            <person name="Pu L.-L."/>
            <person name="Puazo M."/>
            <person name="Qin X."/>
            <person name="Quiroz J.B."/>
            <person name="Reese J."/>
            <person name="Richards S."/>
            <person name="Rives C.M."/>
            <person name="Robberts R."/>
            <person name="Ruiz S.J."/>
            <person name="Ruiz M.J."/>
            <person name="Santibanez J."/>
            <person name="Schneider B.W."/>
            <person name="Sisson I."/>
            <person name="Smith M."/>
            <person name="Sodergren E."/>
            <person name="Song X.-Z."/>
            <person name="Song B.B."/>
            <person name="Summersgill H."/>
            <person name="Thelus R."/>
            <person name="Thornton R.D."/>
            <person name="Trejos Z.Y."/>
            <person name="Usmani K."/>
            <person name="Vattathil S."/>
            <person name="Villasana D."/>
            <person name="Walker D.L."/>
            <person name="Wang S."/>
            <person name="Wang K."/>
            <person name="White C.S."/>
            <person name="Williams A.C."/>
            <person name="Williamson J."/>
            <person name="Wilson K."/>
            <person name="Woghiren I.O."/>
            <person name="Woodworth J.R."/>
            <person name="Worley K.C."/>
            <person name="Wright R.A."/>
            <person name="Wu W."/>
            <person name="Young L."/>
            <person name="Zhang L."/>
            <person name="Zhang J."/>
            <person name="Zhu Y."/>
            <person name="Muzny D.M."/>
            <person name="Weinstock G."/>
            <person name="Gibbs R.A."/>
        </authorList>
    </citation>
    <scope>NUCLEOTIDE SEQUENCE [LARGE SCALE GENOMIC DNA]</scope>
    <source>
        <strain evidence="2">LSR1</strain>
    </source>
</reference>
<dbReference type="InterPro" id="IPR032675">
    <property type="entry name" value="LRR_dom_sf"/>
</dbReference>
<dbReference type="AlphaFoldDB" id="A0A8R2D1C1"/>
<evidence type="ECO:0000313" key="1">
    <source>
        <dbReference type="EnsemblMetazoa" id="XP_016655966.1"/>
    </source>
</evidence>
<dbReference type="Proteomes" id="UP000007819">
    <property type="component" value="Chromosome X"/>
</dbReference>
<accession>A0A8R2D1C1</accession>
<evidence type="ECO:0000313" key="2">
    <source>
        <dbReference type="Proteomes" id="UP000007819"/>
    </source>
</evidence>
<protein>
    <submittedName>
        <fullName evidence="1">Uncharacterized protein</fullName>
    </submittedName>
</protein>
<dbReference type="EnsemblMetazoa" id="XM_016800477.2">
    <property type="protein sequence ID" value="XP_016655966.1"/>
    <property type="gene ID" value="LOC100569747"/>
</dbReference>
<dbReference type="OrthoDB" id="6577189at2759"/>
<dbReference type="Gene3D" id="3.80.10.10">
    <property type="entry name" value="Ribonuclease Inhibitor"/>
    <property type="match status" value="1"/>
</dbReference>
<dbReference type="GeneID" id="100569747"/>
<keyword evidence="2" id="KW-1185">Reference proteome</keyword>
<dbReference type="RefSeq" id="XP_016655966.1">
    <property type="nucleotide sequence ID" value="XM_016800477.2"/>
</dbReference>
<name>A0A8R2D1C1_ACYPI</name>
<dbReference type="KEGG" id="api:100569747"/>